<feature type="domain" description="AIG1-type G" evidence="4">
    <location>
        <begin position="1"/>
        <end position="196"/>
    </location>
</feature>
<evidence type="ECO:0000256" key="2">
    <source>
        <dbReference type="ARBA" id="ARBA00022741"/>
    </source>
</evidence>
<dbReference type="AlphaFoldDB" id="A0A9N7YJF2"/>
<evidence type="ECO:0000259" key="4">
    <source>
        <dbReference type="PROSITE" id="PS51720"/>
    </source>
</evidence>
<protein>
    <recommendedName>
        <fullName evidence="4">AIG1-type G domain-containing protein</fullName>
    </recommendedName>
</protein>
<dbReference type="PANTHER" id="PTHR10903:SF186">
    <property type="entry name" value="GTPASE IMAP FAMILY MEMBER 4-LIKE-RELATED"/>
    <property type="match status" value="1"/>
</dbReference>
<dbReference type="EMBL" id="CADEAL010000982">
    <property type="protein sequence ID" value="CAB1427621.1"/>
    <property type="molecule type" value="Genomic_DNA"/>
</dbReference>
<keyword evidence="6" id="KW-1185">Reference proteome</keyword>
<evidence type="ECO:0000256" key="3">
    <source>
        <dbReference type="ARBA" id="ARBA00023134"/>
    </source>
</evidence>
<dbReference type="PANTHER" id="PTHR10903">
    <property type="entry name" value="GTPASE, IMAP FAMILY MEMBER-RELATED"/>
    <property type="match status" value="1"/>
</dbReference>
<evidence type="ECO:0000256" key="1">
    <source>
        <dbReference type="ARBA" id="ARBA00008535"/>
    </source>
</evidence>
<gene>
    <name evidence="5" type="ORF">PLEPLA_LOCUS15562</name>
</gene>
<comment type="caution">
    <text evidence="5">The sequence shown here is derived from an EMBL/GenBank/DDBJ whole genome shotgun (WGS) entry which is preliminary data.</text>
</comment>
<dbReference type="InterPro" id="IPR045058">
    <property type="entry name" value="GIMA/IAN/Toc"/>
</dbReference>
<dbReference type="InterPro" id="IPR006703">
    <property type="entry name" value="G_AIG1"/>
</dbReference>
<reference evidence="5" key="1">
    <citation type="submission" date="2020-03" db="EMBL/GenBank/DDBJ databases">
        <authorList>
            <person name="Weist P."/>
        </authorList>
    </citation>
    <scope>NUCLEOTIDE SEQUENCE</scope>
</reference>
<dbReference type="PROSITE" id="PS51720">
    <property type="entry name" value="G_AIG1"/>
    <property type="match status" value="1"/>
</dbReference>
<dbReference type="CDD" id="cd01852">
    <property type="entry name" value="AIG1"/>
    <property type="match status" value="1"/>
</dbReference>
<keyword evidence="3" id="KW-0342">GTP-binding</keyword>
<keyword evidence="2" id="KW-0547">Nucleotide-binding</keyword>
<organism evidence="5 6">
    <name type="scientific">Pleuronectes platessa</name>
    <name type="common">European plaice</name>
    <dbReference type="NCBI Taxonomy" id="8262"/>
    <lineage>
        <taxon>Eukaryota</taxon>
        <taxon>Metazoa</taxon>
        <taxon>Chordata</taxon>
        <taxon>Craniata</taxon>
        <taxon>Vertebrata</taxon>
        <taxon>Euteleostomi</taxon>
        <taxon>Actinopterygii</taxon>
        <taxon>Neopterygii</taxon>
        <taxon>Teleostei</taxon>
        <taxon>Neoteleostei</taxon>
        <taxon>Acanthomorphata</taxon>
        <taxon>Carangaria</taxon>
        <taxon>Pleuronectiformes</taxon>
        <taxon>Pleuronectoidei</taxon>
        <taxon>Pleuronectidae</taxon>
        <taxon>Pleuronectes</taxon>
    </lineage>
</organism>
<dbReference type="FunFam" id="3.40.50.300:FF:000366">
    <property type="entry name" value="GTPase, IMAP family member 2"/>
    <property type="match status" value="1"/>
</dbReference>
<dbReference type="Pfam" id="PF04548">
    <property type="entry name" value="AIG1"/>
    <property type="match status" value="1"/>
</dbReference>
<name>A0A9N7YJF2_PLEPL</name>
<evidence type="ECO:0000313" key="6">
    <source>
        <dbReference type="Proteomes" id="UP001153269"/>
    </source>
</evidence>
<proteinExistence type="inferred from homology"/>
<dbReference type="SUPFAM" id="SSF52540">
    <property type="entry name" value="P-loop containing nucleoside triphosphate hydrolases"/>
    <property type="match status" value="1"/>
</dbReference>
<dbReference type="Proteomes" id="UP001153269">
    <property type="component" value="Unassembled WGS sequence"/>
</dbReference>
<dbReference type="Gene3D" id="3.40.50.300">
    <property type="entry name" value="P-loop containing nucleotide triphosphate hydrolases"/>
    <property type="match status" value="1"/>
</dbReference>
<sequence>MVLIGKTGAGRSAAGNTILMEKVFKSSFGAFSVTTECQRGTGKVQGQKLEVIDTPGLFGTSLSNEEVKAAITKGIIYASPGPHVFLIILKAERFTEEEEETVEIFQQLFGEQAARYTMTLFTYGDDLEADGITIEDVIDHNKNLRAFLRQCKGGYHVFNNRSKDPAQVHELLKKINTMVERNGGSYYSIEMFQEAEKAVERKMNELLRDEPQRDARSEAKERDVGCLDLSSVLCGSSH</sequence>
<comment type="similarity">
    <text evidence="1">Belongs to the TRAFAC class TrmE-Era-EngA-EngB-Septin-like GTPase superfamily. AIG1/Toc34/Toc159-like paraseptin GTPase family. IAN subfamily.</text>
</comment>
<dbReference type="InterPro" id="IPR027417">
    <property type="entry name" value="P-loop_NTPase"/>
</dbReference>
<dbReference type="GO" id="GO:0005525">
    <property type="term" value="F:GTP binding"/>
    <property type="evidence" value="ECO:0007669"/>
    <property type="project" value="UniProtKB-KW"/>
</dbReference>
<accession>A0A9N7YJF2</accession>
<evidence type="ECO:0000313" key="5">
    <source>
        <dbReference type="EMBL" id="CAB1427621.1"/>
    </source>
</evidence>